<evidence type="ECO:0000259" key="2">
    <source>
        <dbReference type="Pfam" id="PF26436"/>
    </source>
</evidence>
<sequence length="81" mass="8815">MSDLRDAVAAAVRRRRAIAVDLLVVLGLVGGLWWLFDARNFDNWLYYVVLFGAVVVYATLVPFGAIGADAEDDAAADVTEK</sequence>
<dbReference type="AlphaFoldDB" id="A0AAV3TAY5"/>
<comment type="caution">
    <text evidence="3">The sequence shown here is derived from an EMBL/GenBank/DDBJ whole genome shotgun (WGS) entry which is preliminary data.</text>
</comment>
<keyword evidence="1" id="KW-0812">Transmembrane</keyword>
<protein>
    <recommendedName>
        <fullName evidence="2">DUF8119 domain-containing protein</fullName>
    </recommendedName>
</protein>
<evidence type="ECO:0000256" key="1">
    <source>
        <dbReference type="SAM" id="Phobius"/>
    </source>
</evidence>
<keyword evidence="1" id="KW-0472">Membrane</keyword>
<accession>A0AAV3TAY5</accession>
<evidence type="ECO:0000313" key="4">
    <source>
        <dbReference type="Proteomes" id="UP001500420"/>
    </source>
</evidence>
<proteinExistence type="predicted"/>
<dbReference type="EMBL" id="BAAADV010000007">
    <property type="protein sequence ID" value="GAA0676960.1"/>
    <property type="molecule type" value="Genomic_DNA"/>
</dbReference>
<dbReference type="Proteomes" id="UP001500420">
    <property type="component" value="Unassembled WGS sequence"/>
</dbReference>
<dbReference type="InterPro" id="IPR058432">
    <property type="entry name" value="DUF8119"/>
</dbReference>
<evidence type="ECO:0000313" key="3">
    <source>
        <dbReference type="EMBL" id="GAA0676960.1"/>
    </source>
</evidence>
<reference evidence="3 4" key="1">
    <citation type="journal article" date="2019" name="Int. J. Syst. Evol. Microbiol.">
        <title>The Global Catalogue of Microorganisms (GCM) 10K type strain sequencing project: providing services to taxonomists for standard genome sequencing and annotation.</title>
        <authorList>
            <consortium name="The Broad Institute Genomics Platform"/>
            <consortium name="The Broad Institute Genome Sequencing Center for Infectious Disease"/>
            <person name="Wu L."/>
            <person name="Ma J."/>
        </authorList>
    </citation>
    <scope>NUCLEOTIDE SEQUENCE [LARGE SCALE GENOMIC DNA]</scope>
    <source>
        <strain evidence="3 4">JCM 16328</strain>
    </source>
</reference>
<keyword evidence="4" id="KW-1185">Reference proteome</keyword>
<organism evidence="3 4">
    <name type="scientific">Natronoarchaeum mannanilyticum</name>
    <dbReference type="NCBI Taxonomy" id="926360"/>
    <lineage>
        <taxon>Archaea</taxon>
        <taxon>Methanobacteriati</taxon>
        <taxon>Methanobacteriota</taxon>
        <taxon>Stenosarchaea group</taxon>
        <taxon>Halobacteria</taxon>
        <taxon>Halobacteriales</taxon>
        <taxon>Natronoarchaeaceae</taxon>
    </lineage>
</organism>
<keyword evidence="1" id="KW-1133">Transmembrane helix</keyword>
<name>A0AAV3TAY5_9EURY</name>
<feature type="domain" description="DUF8119" evidence="2">
    <location>
        <begin position="1"/>
        <end position="61"/>
    </location>
</feature>
<feature type="transmembrane region" description="Helical" evidence="1">
    <location>
        <begin position="44"/>
        <end position="66"/>
    </location>
</feature>
<gene>
    <name evidence="3" type="ORF">GCM10009020_26000</name>
</gene>
<dbReference type="RefSeq" id="WP_343774476.1">
    <property type="nucleotide sequence ID" value="NZ_BAAADV010000007.1"/>
</dbReference>
<feature type="transmembrane region" description="Helical" evidence="1">
    <location>
        <begin position="20"/>
        <end position="38"/>
    </location>
</feature>
<dbReference type="Pfam" id="PF26436">
    <property type="entry name" value="DUF8119"/>
    <property type="match status" value="1"/>
</dbReference>